<feature type="domain" description="EF-hand" evidence="3">
    <location>
        <begin position="64"/>
        <end position="99"/>
    </location>
</feature>
<dbReference type="PANTHER" id="PTHR23056">
    <property type="entry name" value="CALCINEURIN B"/>
    <property type="match status" value="1"/>
</dbReference>
<dbReference type="AlphaFoldDB" id="A0A6V2ZWM5"/>
<reference evidence="4" key="1">
    <citation type="submission" date="2021-01" db="EMBL/GenBank/DDBJ databases">
        <authorList>
            <person name="Corre E."/>
            <person name="Pelletier E."/>
            <person name="Niang G."/>
            <person name="Scheremetjew M."/>
            <person name="Finn R."/>
            <person name="Kale V."/>
            <person name="Holt S."/>
            <person name="Cochrane G."/>
            <person name="Meng A."/>
            <person name="Brown T."/>
            <person name="Cohen L."/>
        </authorList>
    </citation>
    <scope>NUCLEOTIDE SEQUENCE</scope>
    <source>
        <strain evidence="4">CCMP3107</strain>
    </source>
</reference>
<evidence type="ECO:0000313" key="4">
    <source>
        <dbReference type="EMBL" id="CAE0623445.1"/>
    </source>
</evidence>
<dbReference type="GO" id="GO:0005509">
    <property type="term" value="F:calcium ion binding"/>
    <property type="evidence" value="ECO:0007669"/>
    <property type="project" value="InterPro"/>
</dbReference>
<dbReference type="InterPro" id="IPR018247">
    <property type="entry name" value="EF_Hand_1_Ca_BS"/>
</dbReference>
<feature type="domain" description="EF-hand" evidence="3">
    <location>
        <begin position="101"/>
        <end position="136"/>
    </location>
</feature>
<dbReference type="Gene3D" id="1.10.238.10">
    <property type="entry name" value="EF-hand"/>
    <property type="match status" value="1"/>
</dbReference>
<dbReference type="Pfam" id="PF13499">
    <property type="entry name" value="EF-hand_7"/>
    <property type="match status" value="1"/>
</dbReference>
<evidence type="ECO:0000256" key="1">
    <source>
        <dbReference type="ARBA" id="ARBA00022737"/>
    </source>
</evidence>
<dbReference type="GO" id="GO:0019900">
    <property type="term" value="F:kinase binding"/>
    <property type="evidence" value="ECO:0007669"/>
    <property type="project" value="InterPro"/>
</dbReference>
<dbReference type="Pfam" id="PF00036">
    <property type="entry name" value="EF-hand_1"/>
    <property type="match status" value="1"/>
</dbReference>
<keyword evidence="2" id="KW-0106">Calcium</keyword>
<sequence>MGNRGSLDTSVTLPAEDAQRYADSTHFTVDEVKALYIFFSSIAASNEDDGLIDRREFQQALGFKDSVFLDRMFAVFDKDGDGMITYSEFVAGLSIFTTKAPAEEKLRFSFNVYDFDGDGAIATAELREMLRATVYETDTLVVPEDQLEALVEATMVQANPATPGRISFEEYVNMVANHPNMLSQMTINISSIIMENIGGLNLNSPAPPAAAS</sequence>
<dbReference type="InterPro" id="IPR002048">
    <property type="entry name" value="EF_hand_dom"/>
</dbReference>
<evidence type="ECO:0000256" key="2">
    <source>
        <dbReference type="ARBA" id="ARBA00022837"/>
    </source>
</evidence>
<organism evidence="4">
    <name type="scientific">Heterosigma akashiwo</name>
    <name type="common">Chromophytic alga</name>
    <name type="synonym">Heterosigma carterae</name>
    <dbReference type="NCBI Taxonomy" id="2829"/>
    <lineage>
        <taxon>Eukaryota</taxon>
        <taxon>Sar</taxon>
        <taxon>Stramenopiles</taxon>
        <taxon>Ochrophyta</taxon>
        <taxon>Raphidophyceae</taxon>
        <taxon>Chattonellales</taxon>
        <taxon>Chattonellaceae</taxon>
        <taxon>Heterosigma</taxon>
    </lineage>
</organism>
<dbReference type="CDD" id="cd00051">
    <property type="entry name" value="EFh"/>
    <property type="match status" value="1"/>
</dbReference>
<name>A0A6V2ZWM5_HETAK</name>
<dbReference type="PROSITE" id="PS00018">
    <property type="entry name" value="EF_HAND_1"/>
    <property type="match status" value="2"/>
</dbReference>
<dbReference type="GO" id="GO:0019722">
    <property type="term" value="P:calcium-mediated signaling"/>
    <property type="evidence" value="ECO:0007669"/>
    <property type="project" value="InterPro"/>
</dbReference>
<gene>
    <name evidence="4" type="ORF">HAKA00212_LOCUS2111</name>
</gene>
<keyword evidence="1" id="KW-0677">Repeat</keyword>
<dbReference type="PRINTS" id="PR00450">
    <property type="entry name" value="RECOVERIN"/>
</dbReference>
<proteinExistence type="predicted"/>
<dbReference type="EMBL" id="HBIU01005490">
    <property type="protein sequence ID" value="CAE0623445.1"/>
    <property type="molecule type" value="Transcribed_RNA"/>
</dbReference>
<protein>
    <recommendedName>
        <fullName evidence="3">EF-hand domain-containing protein</fullName>
    </recommendedName>
</protein>
<dbReference type="InterPro" id="IPR011992">
    <property type="entry name" value="EF-hand-dom_pair"/>
</dbReference>
<dbReference type="PROSITE" id="PS50222">
    <property type="entry name" value="EF_HAND_2"/>
    <property type="match status" value="2"/>
</dbReference>
<dbReference type="InterPro" id="IPR045198">
    <property type="entry name" value="CNBL1-10"/>
</dbReference>
<dbReference type="SUPFAM" id="SSF47473">
    <property type="entry name" value="EF-hand"/>
    <property type="match status" value="1"/>
</dbReference>
<dbReference type="PANTHER" id="PTHR23056:SF110">
    <property type="entry name" value="CALMODULIN"/>
    <property type="match status" value="1"/>
</dbReference>
<accession>A0A6V2ZWM5</accession>
<dbReference type="SMART" id="SM00054">
    <property type="entry name" value="EFh"/>
    <property type="match status" value="2"/>
</dbReference>
<evidence type="ECO:0000259" key="3">
    <source>
        <dbReference type="PROSITE" id="PS50222"/>
    </source>
</evidence>